<evidence type="ECO:0000313" key="1">
    <source>
        <dbReference type="EMBL" id="KRY69400.1"/>
    </source>
</evidence>
<organism evidence="1 2">
    <name type="scientific">Trichinella pseudospiralis</name>
    <name type="common">Parasitic roundworm</name>
    <dbReference type="NCBI Taxonomy" id="6337"/>
    <lineage>
        <taxon>Eukaryota</taxon>
        <taxon>Metazoa</taxon>
        <taxon>Ecdysozoa</taxon>
        <taxon>Nematoda</taxon>
        <taxon>Enoplea</taxon>
        <taxon>Dorylaimia</taxon>
        <taxon>Trichinellida</taxon>
        <taxon>Trichinellidae</taxon>
        <taxon>Trichinella</taxon>
    </lineage>
</organism>
<gene>
    <name evidence="1" type="ORF">T4A_12009</name>
</gene>
<sequence>LLVQILFASCRNLHSECSEFFTFIFSDSTGWCSLVFPISVVVILLTLVKGNCVSDIEPVQ</sequence>
<name>A0A0V1E6X5_TRIPS</name>
<reference evidence="1 2" key="1">
    <citation type="submission" date="2015-01" db="EMBL/GenBank/DDBJ databases">
        <title>Evolution of Trichinella species and genotypes.</title>
        <authorList>
            <person name="Korhonen P.K."/>
            <person name="Edoardo P."/>
            <person name="Giuseppe L.R."/>
            <person name="Gasser R.B."/>
        </authorList>
    </citation>
    <scope>NUCLEOTIDE SEQUENCE [LARGE SCALE GENOMIC DNA]</scope>
    <source>
        <strain evidence="1">ISS13</strain>
    </source>
</reference>
<accession>A0A0V1E6X5</accession>
<dbReference type="AlphaFoldDB" id="A0A0V1E6X5"/>
<feature type="non-terminal residue" evidence="1">
    <location>
        <position position="1"/>
    </location>
</feature>
<dbReference type="Proteomes" id="UP000054632">
    <property type="component" value="Unassembled WGS sequence"/>
</dbReference>
<evidence type="ECO:0000313" key="2">
    <source>
        <dbReference type="Proteomes" id="UP000054632"/>
    </source>
</evidence>
<protein>
    <submittedName>
        <fullName evidence="1">Uncharacterized protein</fullName>
    </submittedName>
</protein>
<proteinExistence type="predicted"/>
<dbReference type="EMBL" id="JYDR01000091">
    <property type="protein sequence ID" value="KRY69400.1"/>
    <property type="molecule type" value="Genomic_DNA"/>
</dbReference>
<comment type="caution">
    <text evidence="1">The sequence shown here is derived from an EMBL/GenBank/DDBJ whole genome shotgun (WGS) entry which is preliminary data.</text>
</comment>